<dbReference type="EMBL" id="JADKGY010000033">
    <property type="protein sequence ID" value="MBK9985136.1"/>
    <property type="molecule type" value="Genomic_DNA"/>
</dbReference>
<proteinExistence type="predicted"/>
<dbReference type="GO" id="GO:0000155">
    <property type="term" value="F:phosphorelay sensor kinase activity"/>
    <property type="evidence" value="ECO:0007669"/>
    <property type="project" value="InterPro"/>
</dbReference>
<feature type="domain" description="Signal transduction histidine kinase internal region" evidence="2">
    <location>
        <begin position="168"/>
        <end position="247"/>
    </location>
</feature>
<reference evidence="3 4" key="1">
    <citation type="submission" date="2020-10" db="EMBL/GenBank/DDBJ databases">
        <title>Connecting structure to function with the recovery of over 1000 high-quality activated sludge metagenome-assembled genomes encoding full-length rRNA genes using long-read sequencing.</title>
        <authorList>
            <person name="Singleton C.M."/>
            <person name="Petriglieri F."/>
            <person name="Kristensen J.M."/>
            <person name="Kirkegaard R.H."/>
            <person name="Michaelsen T.Y."/>
            <person name="Andersen M.H."/>
            <person name="Karst S.M."/>
            <person name="Dueholm M.S."/>
            <person name="Nielsen P.H."/>
            <person name="Albertsen M."/>
        </authorList>
    </citation>
    <scope>NUCLEOTIDE SEQUENCE [LARGE SCALE GENOMIC DNA]</scope>
    <source>
        <strain evidence="3">Ribe_18-Q3-R11-54_MAXAC.273</strain>
    </source>
</reference>
<evidence type="ECO:0000313" key="4">
    <source>
        <dbReference type="Proteomes" id="UP000808337"/>
    </source>
</evidence>
<keyword evidence="3" id="KW-0808">Transferase</keyword>
<name>A0A9D7XSL4_9BACT</name>
<dbReference type="InterPro" id="IPR050640">
    <property type="entry name" value="Bact_2-comp_sensor_kinase"/>
</dbReference>
<dbReference type="PANTHER" id="PTHR34220:SF7">
    <property type="entry name" value="SENSOR HISTIDINE KINASE YPDA"/>
    <property type="match status" value="1"/>
</dbReference>
<dbReference type="GO" id="GO:0016020">
    <property type="term" value="C:membrane"/>
    <property type="evidence" value="ECO:0007669"/>
    <property type="project" value="InterPro"/>
</dbReference>
<evidence type="ECO:0000313" key="3">
    <source>
        <dbReference type="EMBL" id="MBK9985136.1"/>
    </source>
</evidence>
<organism evidence="3 4">
    <name type="scientific">Candidatus Opimibacter skivensis</name>
    <dbReference type="NCBI Taxonomy" id="2982028"/>
    <lineage>
        <taxon>Bacteria</taxon>
        <taxon>Pseudomonadati</taxon>
        <taxon>Bacteroidota</taxon>
        <taxon>Saprospiria</taxon>
        <taxon>Saprospirales</taxon>
        <taxon>Saprospiraceae</taxon>
        <taxon>Candidatus Opimibacter</taxon>
    </lineage>
</organism>
<keyword evidence="1" id="KW-1133">Transmembrane helix</keyword>
<sequence>MNAIINMKRFTFYIWVGAVWLLLWIFNSFVNDTESFVPQSLNEIWRFFYIVVVNFIFFEYSLPFIRRKRSSILFNILIGILLITLQLILVSVGSYGWRCLGIQLHIYTSLRQVTIIPDERYYYIMEEVFYQAQGGISSVFFFGLAKLLYDNFKLKQTTQQLRLEKQEAELNYLKSQTNPHFLFNTLNNIYALARDKSDLTPESILRLSKILRFMLYETSGGFISIEQELEIINDYIALEKLRYDDSLHIHFKHDVEDIKQPLPPLLLIPLVENAFKHGVSETRSQPFVDIQLSIKQQLLKFIVKNSIENIHGEKKVKENIGLSNLRRQLELLYTDYHLSVQQDVTVFTAILEINLTSHV</sequence>
<comment type="caution">
    <text evidence="3">The sequence shown here is derived from an EMBL/GenBank/DDBJ whole genome shotgun (WGS) entry which is preliminary data.</text>
</comment>
<evidence type="ECO:0000259" key="2">
    <source>
        <dbReference type="Pfam" id="PF06580"/>
    </source>
</evidence>
<dbReference type="Proteomes" id="UP000808337">
    <property type="component" value="Unassembled WGS sequence"/>
</dbReference>
<gene>
    <name evidence="3" type="ORF">IPP15_22725</name>
</gene>
<evidence type="ECO:0000256" key="1">
    <source>
        <dbReference type="SAM" id="Phobius"/>
    </source>
</evidence>
<dbReference type="InterPro" id="IPR036890">
    <property type="entry name" value="HATPase_C_sf"/>
</dbReference>
<dbReference type="PANTHER" id="PTHR34220">
    <property type="entry name" value="SENSOR HISTIDINE KINASE YPDA"/>
    <property type="match status" value="1"/>
</dbReference>
<accession>A0A9D7XSL4</accession>
<keyword evidence="3" id="KW-0418">Kinase</keyword>
<keyword evidence="1" id="KW-0472">Membrane</keyword>
<protein>
    <submittedName>
        <fullName evidence="3">Histidine kinase</fullName>
    </submittedName>
</protein>
<feature type="transmembrane region" description="Helical" evidence="1">
    <location>
        <begin position="44"/>
        <end position="65"/>
    </location>
</feature>
<dbReference type="Gene3D" id="3.30.565.10">
    <property type="entry name" value="Histidine kinase-like ATPase, C-terminal domain"/>
    <property type="match status" value="1"/>
</dbReference>
<feature type="transmembrane region" description="Helical" evidence="1">
    <location>
        <begin position="12"/>
        <end position="29"/>
    </location>
</feature>
<dbReference type="Pfam" id="PF06580">
    <property type="entry name" value="His_kinase"/>
    <property type="match status" value="1"/>
</dbReference>
<keyword evidence="1" id="KW-0812">Transmembrane</keyword>
<feature type="transmembrane region" description="Helical" evidence="1">
    <location>
        <begin position="72"/>
        <end position="97"/>
    </location>
</feature>
<dbReference type="InterPro" id="IPR010559">
    <property type="entry name" value="Sig_transdc_His_kin_internal"/>
</dbReference>
<dbReference type="AlphaFoldDB" id="A0A9D7XSL4"/>